<dbReference type="InterPro" id="IPR015806">
    <property type="entry name" value="Pyrv_Knase_insert_dom_sf"/>
</dbReference>
<sequence>MPDDPARSSEAAGQPIPEEDRPVDVPALHAEIRALLKAVREEGRGLVRQWEGSLHQPDFRPGAENLACYLALRHRDLRPLQRPLMLLGLSSLGRLESRVLPVLESVERALAALAGRPPEEPLVSPAAFFDGERRLAERTRMVLGPASPQRPVHLLVTCPSEAADDPAFMRKLAERGVEAVRINCAHDGREAWQRMIAHVHAAEAATGRRMKVIMDLGGPKIRTGEVRVAGAHRVAEGDRLVVTPPGGIGAVALEGPHAAVECTLGEVLSMVRPGERLFIDDGKLGASIERVESWGLVARVSTVAGGSMKLKAEKGINFPDTDLHCAALTDQDRQDLDFVARHADGIGYSFVQSAQDVALLQEELERRRPDDWRNLSLILKIETTRAVRALPAILTRAAGQQPTAIMIARGDLAVEIGFARMAEMQEEILWLGEAAHVPVIWATQVLERLIKKGAPSRGEMTDAAMAARAECVMLNKGPYLHRAIAELDSLLGRMGEHQHKKTPRLRRLRSW</sequence>
<dbReference type="SUPFAM" id="SSF50800">
    <property type="entry name" value="PK beta-barrel domain-like"/>
    <property type="match status" value="1"/>
</dbReference>
<evidence type="ECO:0000256" key="4">
    <source>
        <dbReference type="ARBA" id="ARBA00022679"/>
    </source>
</evidence>
<evidence type="ECO:0000256" key="11">
    <source>
        <dbReference type="ARBA" id="ARBA00023317"/>
    </source>
</evidence>
<dbReference type="UniPathway" id="UPA00109">
    <property type="reaction ID" value="UER00188"/>
</dbReference>
<dbReference type="EC" id="2.7.1.40" evidence="3 12"/>
<evidence type="ECO:0000256" key="1">
    <source>
        <dbReference type="ARBA" id="ARBA00004997"/>
    </source>
</evidence>
<evidence type="ECO:0000256" key="7">
    <source>
        <dbReference type="ARBA" id="ARBA00022777"/>
    </source>
</evidence>
<dbReference type="InterPro" id="IPR011037">
    <property type="entry name" value="Pyrv_Knase-like_insert_dom_sf"/>
</dbReference>
<evidence type="ECO:0000256" key="5">
    <source>
        <dbReference type="ARBA" id="ARBA00022723"/>
    </source>
</evidence>
<evidence type="ECO:0000256" key="2">
    <source>
        <dbReference type="ARBA" id="ARBA00008663"/>
    </source>
</evidence>
<accession>A0A4Y1MUV9</accession>
<gene>
    <name evidence="15" type="ORF">RADP37_00678</name>
</gene>
<keyword evidence="4 12" id="KW-0808">Transferase</keyword>
<evidence type="ECO:0000259" key="14">
    <source>
        <dbReference type="Pfam" id="PF00224"/>
    </source>
</evidence>
<keyword evidence="11 15" id="KW-0670">Pyruvate</keyword>
<feature type="region of interest" description="Disordered" evidence="13">
    <location>
        <begin position="1"/>
        <end position="23"/>
    </location>
</feature>
<evidence type="ECO:0000256" key="10">
    <source>
        <dbReference type="ARBA" id="ARBA00023152"/>
    </source>
</evidence>
<evidence type="ECO:0000256" key="13">
    <source>
        <dbReference type="SAM" id="MobiDB-lite"/>
    </source>
</evidence>
<evidence type="ECO:0000256" key="8">
    <source>
        <dbReference type="ARBA" id="ARBA00022840"/>
    </source>
</evidence>
<dbReference type="GO" id="GO:0005524">
    <property type="term" value="F:ATP binding"/>
    <property type="evidence" value="ECO:0007669"/>
    <property type="project" value="UniProtKB-KW"/>
</dbReference>
<feature type="domain" description="Pyruvate kinase barrel" evidence="14">
    <location>
        <begin position="163"/>
        <end position="475"/>
    </location>
</feature>
<dbReference type="GO" id="GO:0004743">
    <property type="term" value="F:pyruvate kinase activity"/>
    <property type="evidence" value="ECO:0007669"/>
    <property type="project" value="UniProtKB-EC"/>
</dbReference>
<dbReference type="SUPFAM" id="SSF51621">
    <property type="entry name" value="Phosphoenolpyruvate/pyruvate domain"/>
    <property type="match status" value="1"/>
</dbReference>
<dbReference type="GO" id="GO:0000287">
    <property type="term" value="F:magnesium ion binding"/>
    <property type="evidence" value="ECO:0007669"/>
    <property type="project" value="InterPro"/>
</dbReference>
<dbReference type="EMBL" id="CP025189">
    <property type="protein sequence ID" value="AWV21389.1"/>
    <property type="molecule type" value="Genomic_DNA"/>
</dbReference>
<dbReference type="InterPro" id="IPR040442">
    <property type="entry name" value="Pyrv_kinase-like_dom_sf"/>
</dbReference>
<dbReference type="InterPro" id="IPR001697">
    <property type="entry name" value="Pyr_Knase"/>
</dbReference>
<evidence type="ECO:0000256" key="3">
    <source>
        <dbReference type="ARBA" id="ARBA00012142"/>
    </source>
</evidence>
<keyword evidence="9 12" id="KW-0460">Magnesium</keyword>
<evidence type="ECO:0000256" key="9">
    <source>
        <dbReference type="ARBA" id="ARBA00022842"/>
    </source>
</evidence>
<keyword evidence="6" id="KW-0547">Nucleotide-binding</keyword>
<dbReference type="Pfam" id="PF00224">
    <property type="entry name" value="PK"/>
    <property type="match status" value="1"/>
</dbReference>
<dbReference type="GO" id="GO:0030955">
    <property type="term" value="F:potassium ion binding"/>
    <property type="evidence" value="ECO:0007669"/>
    <property type="project" value="InterPro"/>
</dbReference>
<name>A0A4Y1MUV9_9PROT</name>
<dbReference type="AlphaFoldDB" id="A0A4Y1MUV9"/>
<keyword evidence="8" id="KW-0067">ATP-binding</keyword>
<dbReference type="Gene3D" id="2.40.33.10">
    <property type="entry name" value="PK beta-barrel domain-like"/>
    <property type="match status" value="1"/>
</dbReference>
<comment type="pathway">
    <text evidence="1 12">Carbohydrate degradation; glycolysis; pyruvate from D-glyceraldehyde 3-phosphate: step 5/5.</text>
</comment>
<keyword evidence="5" id="KW-0479">Metal-binding</keyword>
<organism evidence="15">
    <name type="scientific">Roseomonas mucosa</name>
    <dbReference type="NCBI Taxonomy" id="207340"/>
    <lineage>
        <taxon>Bacteria</taxon>
        <taxon>Pseudomonadati</taxon>
        <taxon>Pseudomonadota</taxon>
        <taxon>Alphaproteobacteria</taxon>
        <taxon>Acetobacterales</taxon>
        <taxon>Roseomonadaceae</taxon>
        <taxon>Roseomonas</taxon>
    </lineage>
</organism>
<evidence type="ECO:0000256" key="6">
    <source>
        <dbReference type="ARBA" id="ARBA00022741"/>
    </source>
</evidence>
<dbReference type="RefSeq" id="WP_314215191.1">
    <property type="nucleotide sequence ID" value="NZ_CP025189.1"/>
</dbReference>
<evidence type="ECO:0000313" key="15">
    <source>
        <dbReference type="EMBL" id="AWV21389.1"/>
    </source>
</evidence>
<dbReference type="GO" id="GO:0016301">
    <property type="term" value="F:kinase activity"/>
    <property type="evidence" value="ECO:0007669"/>
    <property type="project" value="UniProtKB-KW"/>
</dbReference>
<reference evidence="15" key="1">
    <citation type="submission" date="2017-12" db="EMBL/GenBank/DDBJ databases">
        <authorList>
            <person name="Martens C."/>
            <person name="Dahlstrom E."/>
            <person name="Barbian K."/>
            <person name="Sykora L."/>
            <person name="Ricklefs S."/>
            <person name="Bruno D."/>
            <person name="Anzick I."/>
            <person name="Myles I."/>
            <person name="Datta S.K."/>
        </authorList>
    </citation>
    <scope>NUCLEOTIDE SEQUENCE</scope>
    <source>
        <strain evidence="15">AD2</strain>
    </source>
</reference>
<comment type="catalytic activity">
    <reaction evidence="12">
        <text>pyruvate + ATP = phosphoenolpyruvate + ADP + H(+)</text>
        <dbReference type="Rhea" id="RHEA:18157"/>
        <dbReference type="ChEBI" id="CHEBI:15361"/>
        <dbReference type="ChEBI" id="CHEBI:15378"/>
        <dbReference type="ChEBI" id="CHEBI:30616"/>
        <dbReference type="ChEBI" id="CHEBI:58702"/>
        <dbReference type="ChEBI" id="CHEBI:456216"/>
        <dbReference type="EC" id="2.7.1.40"/>
    </reaction>
</comment>
<evidence type="ECO:0000256" key="12">
    <source>
        <dbReference type="RuleBase" id="RU000504"/>
    </source>
</evidence>
<dbReference type="InterPro" id="IPR015813">
    <property type="entry name" value="Pyrv/PenolPyrv_kinase-like_dom"/>
</dbReference>
<protein>
    <recommendedName>
        <fullName evidence="3 12">Pyruvate kinase</fullName>
        <ecNumber evidence="3 12">2.7.1.40</ecNumber>
    </recommendedName>
</protein>
<dbReference type="PANTHER" id="PTHR11817">
    <property type="entry name" value="PYRUVATE KINASE"/>
    <property type="match status" value="1"/>
</dbReference>
<comment type="similarity">
    <text evidence="2 12">Belongs to the pyruvate kinase family.</text>
</comment>
<dbReference type="Gene3D" id="3.20.20.60">
    <property type="entry name" value="Phosphoenolpyruvate-binding domains"/>
    <property type="match status" value="1"/>
</dbReference>
<dbReference type="PRINTS" id="PR01050">
    <property type="entry name" value="PYRUVTKNASE"/>
</dbReference>
<dbReference type="InterPro" id="IPR015793">
    <property type="entry name" value="Pyrv_Knase_brl"/>
</dbReference>
<keyword evidence="10 12" id="KW-0324">Glycolysis</keyword>
<proteinExistence type="inferred from homology"/>
<keyword evidence="7 12" id="KW-0418">Kinase</keyword>